<dbReference type="PROSITE" id="PS50887">
    <property type="entry name" value="GGDEF"/>
    <property type="match status" value="1"/>
</dbReference>
<reference evidence="5 6" key="1">
    <citation type="submission" date="2023-10" db="EMBL/GenBank/DDBJ databases">
        <title>Bacteria for the degradation of biodegradable plastic PBAT(Polybutylene adipate terephthalate).</title>
        <authorList>
            <person name="Weon H.-Y."/>
            <person name="Yeon J."/>
        </authorList>
    </citation>
    <scope>NUCLEOTIDE SEQUENCE [LARGE SCALE GENOMIC DNA]</scope>
    <source>
        <strain evidence="5 6">SBD 7-3</strain>
    </source>
</reference>
<dbReference type="PANTHER" id="PTHR45138:SF24">
    <property type="entry name" value="DIGUANYLATE CYCLASE DGCC-RELATED"/>
    <property type="match status" value="1"/>
</dbReference>
<feature type="transmembrane region" description="Helical" evidence="3">
    <location>
        <begin position="82"/>
        <end position="102"/>
    </location>
</feature>
<dbReference type="SUPFAM" id="SSF55073">
    <property type="entry name" value="Nucleotide cyclase"/>
    <property type="match status" value="1"/>
</dbReference>
<name>A0ABZ0CXU0_9BURK</name>
<protein>
    <recommendedName>
        <fullName evidence="1">diguanylate cyclase</fullName>
        <ecNumber evidence="1">2.7.7.65</ecNumber>
    </recommendedName>
</protein>
<keyword evidence="5" id="KW-0808">Transferase</keyword>
<evidence type="ECO:0000256" key="3">
    <source>
        <dbReference type="SAM" id="Phobius"/>
    </source>
</evidence>
<dbReference type="GO" id="GO:0052621">
    <property type="term" value="F:diguanylate cyclase activity"/>
    <property type="evidence" value="ECO:0007669"/>
    <property type="project" value="UniProtKB-EC"/>
</dbReference>
<keyword evidence="2" id="KW-0175">Coiled coil</keyword>
<organism evidence="5 6">
    <name type="scientific">Piscinibacter gummiphilus</name>
    <dbReference type="NCBI Taxonomy" id="946333"/>
    <lineage>
        <taxon>Bacteria</taxon>
        <taxon>Pseudomonadati</taxon>
        <taxon>Pseudomonadota</taxon>
        <taxon>Betaproteobacteria</taxon>
        <taxon>Burkholderiales</taxon>
        <taxon>Sphaerotilaceae</taxon>
        <taxon>Piscinibacter</taxon>
    </lineage>
</organism>
<evidence type="ECO:0000256" key="1">
    <source>
        <dbReference type="ARBA" id="ARBA00012528"/>
    </source>
</evidence>
<dbReference type="NCBIfam" id="TIGR00254">
    <property type="entry name" value="GGDEF"/>
    <property type="match status" value="1"/>
</dbReference>
<dbReference type="EC" id="2.7.7.65" evidence="1"/>
<dbReference type="InterPro" id="IPR029787">
    <property type="entry name" value="Nucleotide_cyclase"/>
</dbReference>
<feature type="coiled-coil region" evidence="2">
    <location>
        <begin position="174"/>
        <end position="208"/>
    </location>
</feature>
<keyword evidence="3" id="KW-0472">Membrane</keyword>
<dbReference type="CDD" id="cd01949">
    <property type="entry name" value="GGDEF"/>
    <property type="match status" value="1"/>
</dbReference>
<dbReference type="InterPro" id="IPR050469">
    <property type="entry name" value="Diguanylate_Cyclase"/>
</dbReference>
<evidence type="ECO:0000313" key="5">
    <source>
        <dbReference type="EMBL" id="WOB07976.1"/>
    </source>
</evidence>
<sequence>MSSSRLADWLFGTEPKQRLRLVQCGTAMLLVLGSVLNMQYLVWAGLAPMEPTAWWTLVLIGGFVVFFITIRSGQNLRYAEPSLTVPQMVFAILCAAVAYAIAGKGRGGAFPILMVVFMFSMYSLAPATVLRTSFFAVAVFGVTMATMAWRNPAVYEPAVEWGHFIMIAIMVPAVAVLAGQLSRLRDRLRRQKKDIAIALARIQELATRDELTGLINRRHMVELMEQERQRGVRSGQSFCLAVIDIDGFREINDRHGHAFADELLRRFANEALNVIRISDLLSRWDGKQFLLMLSNTRASLGRTSLERLRERIKAIAIDAPGEGALHLSFSAGVAEHRAGETVADTVQRAEHALINAKASGQNRVVVA</sequence>
<dbReference type="Pfam" id="PF00990">
    <property type="entry name" value="GGDEF"/>
    <property type="match status" value="1"/>
</dbReference>
<accession>A0ABZ0CXU0</accession>
<evidence type="ECO:0000259" key="4">
    <source>
        <dbReference type="PROSITE" id="PS50887"/>
    </source>
</evidence>
<feature type="transmembrane region" description="Helical" evidence="3">
    <location>
        <begin position="52"/>
        <end position="70"/>
    </location>
</feature>
<keyword evidence="6" id="KW-1185">Reference proteome</keyword>
<dbReference type="SMART" id="SM00267">
    <property type="entry name" value="GGDEF"/>
    <property type="match status" value="1"/>
</dbReference>
<dbReference type="InterPro" id="IPR043128">
    <property type="entry name" value="Rev_trsase/Diguanyl_cyclase"/>
</dbReference>
<dbReference type="InterPro" id="IPR000160">
    <property type="entry name" value="GGDEF_dom"/>
</dbReference>
<dbReference type="Proteomes" id="UP001303946">
    <property type="component" value="Chromosome"/>
</dbReference>
<feature type="transmembrane region" description="Helical" evidence="3">
    <location>
        <begin position="21"/>
        <end position="46"/>
    </location>
</feature>
<gene>
    <name evidence="5" type="ORF">RXV79_24115</name>
</gene>
<dbReference type="RefSeq" id="WP_316700628.1">
    <property type="nucleotide sequence ID" value="NZ_CP136336.1"/>
</dbReference>
<evidence type="ECO:0000256" key="2">
    <source>
        <dbReference type="SAM" id="Coils"/>
    </source>
</evidence>
<feature type="transmembrane region" description="Helical" evidence="3">
    <location>
        <begin position="132"/>
        <end position="149"/>
    </location>
</feature>
<feature type="transmembrane region" description="Helical" evidence="3">
    <location>
        <begin position="108"/>
        <end position="125"/>
    </location>
</feature>
<evidence type="ECO:0000313" key="6">
    <source>
        <dbReference type="Proteomes" id="UP001303946"/>
    </source>
</evidence>
<dbReference type="Gene3D" id="3.30.70.270">
    <property type="match status" value="1"/>
</dbReference>
<proteinExistence type="predicted"/>
<dbReference type="PANTHER" id="PTHR45138">
    <property type="entry name" value="REGULATORY COMPONENTS OF SENSORY TRANSDUCTION SYSTEM"/>
    <property type="match status" value="1"/>
</dbReference>
<keyword evidence="3" id="KW-1133">Transmembrane helix</keyword>
<dbReference type="EMBL" id="CP136336">
    <property type="protein sequence ID" value="WOB07976.1"/>
    <property type="molecule type" value="Genomic_DNA"/>
</dbReference>
<keyword evidence="3" id="KW-0812">Transmembrane</keyword>
<keyword evidence="5" id="KW-0548">Nucleotidyltransferase</keyword>
<feature type="domain" description="GGDEF" evidence="4">
    <location>
        <begin position="236"/>
        <end position="367"/>
    </location>
</feature>
<feature type="transmembrane region" description="Helical" evidence="3">
    <location>
        <begin position="161"/>
        <end position="182"/>
    </location>
</feature>